<dbReference type="GO" id="GO:0006508">
    <property type="term" value="P:proteolysis"/>
    <property type="evidence" value="ECO:0007669"/>
    <property type="project" value="UniProtKB-KW"/>
</dbReference>
<name>A0A2A2JM87_9BILA</name>
<dbReference type="InterPro" id="IPR000668">
    <property type="entry name" value="Peptidase_C1A_C"/>
</dbReference>
<dbReference type="STRING" id="2018661.A0A2A2JM87"/>
<sequence length="433" mass="48148">MKQINLRNKIEPGAESLTGPALVDYVNKKQNLWKAEVSSLSLENMKKRVMDLKYSVLPSDEDRAQYPAPEMPPIDEATIPEKFDAREHWPHCHSMKYIRDQSHCGSCWAFGAAEAMSDRACIHSNGAINVELSANEILSCCGSACGGCQGGYALDAWKFWVTQGVVTGGNHGDTGTCQPYVFGACGSCSGPEYSTPACKKECHSGYSKSWTADKHYGKSAYVVANRIATIQQEIMTNGPVEARMNVYMDFNHYKSGVYVHTSGELAGGHFIKLIGWGMSGSTPYWLAANSWGTGWGESGYFLIRRGIDECGIESFIVAAYQPHSCFLPPQRTAMPDWVDRCMMCTFVYVYESARWVGQYVRRAAQNLMNRYAENRRRRRQQQQQQHVPPDLLPLPVGPANTPLIEQPIIEKKADISNSPVLAPRGSPPSFLFN</sequence>
<evidence type="ECO:0000256" key="7">
    <source>
        <dbReference type="ARBA" id="ARBA00023157"/>
    </source>
</evidence>
<dbReference type="PROSITE" id="PS00139">
    <property type="entry name" value="THIOL_PROTEASE_CYS"/>
    <property type="match status" value="1"/>
</dbReference>
<dbReference type="InterPro" id="IPR013128">
    <property type="entry name" value="Peptidase_C1A"/>
</dbReference>
<dbReference type="PRINTS" id="PR00705">
    <property type="entry name" value="PAPAIN"/>
</dbReference>
<keyword evidence="6" id="KW-0865">Zymogen</keyword>
<dbReference type="Gene3D" id="3.90.70.10">
    <property type="entry name" value="Cysteine proteinases"/>
    <property type="match status" value="1"/>
</dbReference>
<evidence type="ECO:0000256" key="4">
    <source>
        <dbReference type="ARBA" id="ARBA00022801"/>
    </source>
</evidence>
<dbReference type="AlphaFoldDB" id="A0A2A2JM87"/>
<dbReference type="EMBL" id="LIAE01010349">
    <property type="protein sequence ID" value="PAV62741.1"/>
    <property type="molecule type" value="Genomic_DNA"/>
</dbReference>
<dbReference type="InterPro" id="IPR038765">
    <property type="entry name" value="Papain-like_cys_pep_sf"/>
</dbReference>
<evidence type="ECO:0000256" key="6">
    <source>
        <dbReference type="ARBA" id="ARBA00023145"/>
    </source>
</evidence>
<organism evidence="10 11">
    <name type="scientific">Diploscapter pachys</name>
    <dbReference type="NCBI Taxonomy" id="2018661"/>
    <lineage>
        <taxon>Eukaryota</taxon>
        <taxon>Metazoa</taxon>
        <taxon>Ecdysozoa</taxon>
        <taxon>Nematoda</taxon>
        <taxon>Chromadorea</taxon>
        <taxon>Rhabditida</taxon>
        <taxon>Rhabditina</taxon>
        <taxon>Rhabditomorpha</taxon>
        <taxon>Rhabditoidea</taxon>
        <taxon>Rhabditidae</taxon>
        <taxon>Diploscapter</taxon>
    </lineage>
</organism>
<proteinExistence type="inferred from homology"/>
<keyword evidence="4" id="KW-0378">Hydrolase</keyword>
<dbReference type="OrthoDB" id="10058785at2759"/>
<evidence type="ECO:0000256" key="8">
    <source>
        <dbReference type="SAM" id="MobiDB-lite"/>
    </source>
</evidence>
<evidence type="ECO:0000256" key="1">
    <source>
        <dbReference type="ARBA" id="ARBA00008455"/>
    </source>
</evidence>
<evidence type="ECO:0000256" key="5">
    <source>
        <dbReference type="ARBA" id="ARBA00022807"/>
    </source>
</evidence>
<evidence type="ECO:0000256" key="2">
    <source>
        <dbReference type="ARBA" id="ARBA00022670"/>
    </source>
</evidence>
<accession>A0A2A2JM87</accession>
<dbReference type="SUPFAM" id="SSF54001">
    <property type="entry name" value="Cysteine proteinases"/>
    <property type="match status" value="1"/>
</dbReference>
<comment type="caution">
    <text evidence="10">The sequence shown here is derived from an EMBL/GenBank/DDBJ whole genome shotgun (WGS) entry which is preliminary data.</text>
</comment>
<reference evidence="10 11" key="1">
    <citation type="journal article" date="2017" name="Curr. Biol.">
        <title>Genome architecture and evolution of a unichromosomal asexual nematode.</title>
        <authorList>
            <person name="Fradin H."/>
            <person name="Zegar C."/>
            <person name="Gutwein M."/>
            <person name="Lucas J."/>
            <person name="Kovtun M."/>
            <person name="Corcoran D."/>
            <person name="Baugh L.R."/>
            <person name="Kiontke K."/>
            <person name="Gunsalus K."/>
            <person name="Fitch D.H."/>
            <person name="Piano F."/>
        </authorList>
    </citation>
    <scope>NUCLEOTIDE SEQUENCE [LARGE SCALE GENOMIC DNA]</scope>
    <source>
        <strain evidence="10">PF1309</strain>
    </source>
</reference>
<dbReference type="SMART" id="SM00645">
    <property type="entry name" value="Pept_C1"/>
    <property type="match status" value="1"/>
</dbReference>
<dbReference type="Pfam" id="PF00112">
    <property type="entry name" value="Peptidase_C1"/>
    <property type="match status" value="1"/>
</dbReference>
<dbReference type="InterPro" id="IPR025661">
    <property type="entry name" value="Pept_asp_AS"/>
</dbReference>
<dbReference type="InterPro" id="IPR000169">
    <property type="entry name" value="Pept_cys_AS"/>
</dbReference>
<dbReference type="FunFam" id="3.90.70.10:FF:000031">
    <property type="entry name" value="Cathepsin B"/>
    <property type="match status" value="1"/>
</dbReference>
<evidence type="ECO:0000259" key="9">
    <source>
        <dbReference type="SMART" id="SM00645"/>
    </source>
</evidence>
<protein>
    <recommendedName>
        <fullName evidence="9">Peptidase C1A papain C-terminal domain-containing protein</fullName>
    </recommendedName>
</protein>
<feature type="domain" description="Peptidase C1A papain C-terminal" evidence="9">
    <location>
        <begin position="79"/>
        <end position="320"/>
    </location>
</feature>
<keyword evidence="11" id="KW-1185">Reference proteome</keyword>
<comment type="similarity">
    <text evidence="1">Belongs to the peptidase C1 family.</text>
</comment>
<dbReference type="PROSITE" id="PS00640">
    <property type="entry name" value="THIOL_PROTEASE_ASN"/>
    <property type="match status" value="1"/>
</dbReference>
<feature type="region of interest" description="Disordered" evidence="8">
    <location>
        <begin position="374"/>
        <end position="396"/>
    </location>
</feature>
<evidence type="ECO:0000313" key="10">
    <source>
        <dbReference type="EMBL" id="PAV62741.1"/>
    </source>
</evidence>
<keyword evidence="5" id="KW-0788">Thiol protease</keyword>
<dbReference type="CDD" id="cd02620">
    <property type="entry name" value="Peptidase_C1A_CathepsinB"/>
    <property type="match status" value="1"/>
</dbReference>
<dbReference type="GO" id="GO:0008234">
    <property type="term" value="F:cysteine-type peptidase activity"/>
    <property type="evidence" value="ECO:0007669"/>
    <property type="project" value="UniProtKB-KW"/>
</dbReference>
<evidence type="ECO:0000313" key="11">
    <source>
        <dbReference type="Proteomes" id="UP000218231"/>
    </source>
</evidence>
<dbReference type="Proteomes" id="UP000218231">
    <property type="component" value="Unassembled WGS sequence"/>
</dbReference>
<keyword evidence="3" id="KW-0732">Signal</keyword>
<dbReference type="PANTHER" id="PTHR12411">
    <property type="entry name" value="CYSTEINE PROTEASE FAMILY C1-RELATED"/>
    <property type="match status" value="1"/>
</dbReference>
<evidence type="ECO:0000256" key="3">
    <source>
        <dbReference type="ARBA" id="ARBA00022729"/>
    </source>
</evidence>
<gene>
    <name evidence="10" type="ORF">WR25_25848</name>
</gene>
<keyword evidence="2" id="KW-0645">Protease</keyword>
<keyword evidence="7" id="KW-1015">Disulfide bond</keyword>